<dbReference type="SUPFAM" id="SSF51735">
    <property type="entry name" value="NAD(P)-binding Rossmann-fold domains"/>
    <property type="match status" value="1"/>
</dbReference>
<organism evidence="1 2">
    <name type="scientific">Legionella lytica</name>
    <dbReference type="NCBI Taxonomy" id="96232"/>
    <lineage>
        <taxon>Bacteria</taxon>
        <taxon>Pseudomonadati</taxon>
        <taxon>Pseudomonadota</taxon>
        <taxon>Gammaproteobacteria</taxon>
        <taxon>Legionellales</taxon>
        <taxon>Legionellaceae</taxon>
        <taxon>Legionella</taxon>
    </lineage>
</organism>
<dbReference type="EMBL" id="JBGORX010000002">
    <property type="protein sequence ID" value="MFJ1268582.1"/>
    <property type="molecule type" value="Genomic_DNA"/>
</dbReference>
<proteinExistence type="predicted"/>
<dbReference type="PANTHER" id="PTHR13812:SF19">
    <property type="entry name" value="KETIMINE REDUCTASE MU-CRYSTALLIN"/>
    <property type="match status" value="1"/>
</dbReference>
<dbReference type="InterPro" id="IPR023401">
    <property type="entry name" value="ODC_N"/>
</dbReference>
<protein>
    <submittedName>
        <fullName evidence="1">Ornithine cyclodeaminase family protein</fullName>
    </submittedName>
</protein>
<dbReference type="PANTHER" id="PTHR13812">
    <property type="entry name" value="KETIMINE REDUCTASE MU-CRYSTALLIN"/>
    <property type="match status" value="1"/>
</dbReference>
<accession>A0ABW8D7B0</accession>
<keyword evidence="2" id="KW-1185">Reference proteome</keyword>
<dbReference type="InterPro" id="IPR036291">
    <property type="entry name" value="NAD(P)-bd_dom_sf"/>
</dbReference>
<dbReference type="Pfam" id="PF02423">
    <property type="entry name" value="OCD_Mu_crystall"/>
    <property type="match status" value="1"/>
</dbReference>
<dbReference type="InterPro" id="IPR003462">
    <property type="entry name" value="ODC_Mu_crystall"/>
</dbReference>
<dbReference type="Gene3D" id="3.40.50.720">
    <property type="entry name" value="NAD(P)-binding Rossmann-like Domain"/>
    <property type="match status" value="1"/>
</dbReference>
<comment type="caution">
    <text evidence="1">The sequence shown here is derived from an EMBL/GenBank/DDBJ whole genome shotgun (WGS) entry which is preliminary data.</text>
</comment>
<dbReference type="Proteomes" id="UP001615550">
    <property type="component" value="Unassembled WGS sequence"/>
</dbReference>
<dbReference type="Gene3D" id="3.30.1780.10">
    <property type="entry name" value="ornithine cyclodeaminase, domain 1"/>
    <property type="match status" value="1"/>
</dbReference>
<evidence type="ECO:0000313" key="1">
    <source>
        <dbReference type="EMBL" id="MFJ1268582.1"/>
    </source>
</evidence>
<gene>
    <name evidence="1" type="ORF">ACD661_08465</name>
</gene>
<sequence length="323" mass="35126">MTVQLLSLNDVKQSINMLQAVEAMERAFIQLAENHVKLPLRTGMTIDEEQALTLTMPAYLAADKALGLKVVSIFPNNSLRNIPSITGFIMLLDAQTGEPKALMDAGYLTALRTGAVSGLATQYFAREDASHVAIVGSGVQAETQLEAVASVRDITRVSVWSRDLQKAQKFADKFTDRYEVKAYESIPLAVQEADIICTATGSNEPLIHLKDLQEYVHINAIGSHTANMKEIDNEVLGKAMVIADQLDAVLAESGEIMSAIAQQQLQPESIVELGTWLLHKNAEDKNRLTVFKSVGLSIQDVSVASVVYQNAIKKNLGTAFALS</sequence>
<reference evidence="1 2" key="1">
    <citation type="submission" date="2024-08" db="EMBL/GenBank/DDBJ databases">
        <title>Draft Genome Sequence of Legionella lytica strain DSB2004, Isolated From a Fire Sprinkler System.</title>
        <authorList>
            <person name="Everhart A.D."/>
            <person name="Kidane D.T."/>
            <person name="Farone A.L."/>
            <person name="Farone M.B."/>
        </authorList>
    </citation>
    <scope>NUCLEOTIDE SEQUENCE [LARGE SCALE GENOMIC DNA]</scope>
    <source>
        <strain evidence="1 2">DSB2004</strain>
    </source>
</reference>
<evidence type="ECO:0000313" key="2">
    <source>
        <dbReference type="Proteomes" id="UP001615550"/>
    </source>
</evidence>
<dbReference type="PIRSF" id="PIRSF001439">
    <property type="entry name" value="CryM"/>
    <property type="match status" value="1"/>
</dbReference>
<dbReference type="RefSeq" id="WP_400187428.1">
    <property type="nucleotide sequence ID" value="NZ_JBGORX010000002.1"/>
</dbReference>
<name>A0ABW8D7B0_9GAMM</name>